<comment type="caution">
    <text evidence="6">The sequence shown here is derived from an EMBL/GenBank/DDBJ whole genome shotgun (WGS) entry which is preliminary data.</text>
</comment>
<keyword evidence="2" id="KW-0949">S-adenosyl-L-methionine</keyword>
<dbReference type="Gene3D" id="2.170.270.10">
    <property type="entry name" value="SET domain"/>
    <property type="match status" value="1"/>
</dbReference>
<dbReference type="Gene3D" id="1.25.40.20">
    <property type="entry name" value="Ankyrin repeat-containing domain"/>
    <property type="match status" value="1"/>
</dbReference>
<dbReference type="Pfam" id="PF12796">
    <property type="entry name" value="Ank_2"/>
    <property type="match status" value="1"/>
</dbReference>
<dbReference type="Pfam" id="PF00023">
    <property type="entry name" value="Ank"/>
    <property type="match status" value="1"/>
</dbReference>
<proteinExistence type="predicted"/>
<dbReference type="PANTHER" id="PTHR46307">
    <property type="entry name" value="G9A, ISOFORM B"/>
    <property type="match status" value="1"/>
</dbReference>
<evidence type="ECO:0000256" key="1">
    <source>
        <dbReference type="ARBA" id="ARBA00022603"/>
    </source>
</evidence>
<feature type="repeat" description="ANK" evidence="4">
    <location>
        <begin position="69"/>
        <end position="101"/>
    </location>
</feature>
<dbReference type="InterPro" id="IPR043550">
    <property type="entry name" value="EHMT1/EHMT2"/>
</dbReference>
<keyword evidence="3" id="KW-0156">Chromatin regulator</keyword>
<dbReference type="InterPro" id="IPR046341">
    <property type="entry name" value="SET_dom_sf"/>
</dbReference>
<name>A0A212CX70_CEREH</name>
<dbReference type="GO" id="GO:0000785">
    <property type="term" value="C:chromatin"/>
    <property type="evidence" value="ECO:0007669"/>
    <property type="project" value="TreeGrafter"/>
</dbReference>
<organism evidence="6 7">
    <name type="scientific">Cervus elaphus hippelaphus</name>
    <name type="common">European red deer</name>
    <dbReference type="NCBI Taxonomy" id="46360"/>
    <lineage>
        <taxon>Eukaryota</taxon>
        <taxon>Metazoa</taxon>
        <taxon>Chordata</taxon>
        <taxon>Craniata</taxon>
        <taxon>Vertebrata</taxon>
        <taxon>Euteleostomi</taxon>
        <taxon>Mammalia</taxon>
        <taxon>Eutheria</taxon>
        <taxon>Laurasiatheria</taxon>
        <taxon>Artiodactyla</taxon>
        <taxon>Ruminantia</taxon>
        <taxon>Pecora</taxon>
        <taxon>Cervidae</taxon>
        <taxon>Cervinae</taxon>
        <taxon>Cervus</taxon>
    </lineage>
</organism>
<sequence length="248" mass="26516">DDGGWTPMIWATEYKHVDLVKLLLSKGSDINIRDNEENICLHWAAFSGCVDIAEILLAARCDLHAVNIHGDSPLHIAAREDRYACVVLFLSRDSDVTLKNKEGETPLQCASLNSQVWSALQVSQALRDAAPDRPAPVEKTVSRDIARGYERIPIPCVNGVDGEPCPSNYKYVSQNCVTSPMNIDRNITHLQVGGGPGPSGCWVVGGSGPGSGCPQLYWLGSGHSPSACPLSCAPGAKSPGPQPPPRKP</sequence>
<dbReference type="SUPFAM" id="SSF48403">
    <property type="entry name" value="Ankyrin repeat"/>
    <property type="match status" value="1"/>
</dbReference>
<evidence type="ECO:0000259" key="5">
    <source>
        <dbReference type="SMART" id="SM00468"/>
    </source>
</evidence>
<dbReference type="InterPro" id="IPR007728">
    <property type="entry name" value="Pre-SET_dom"/>
</dbReference>
<dbReference type="GO" id="GO:0008270">
    <property type="term" value="F:zinc ion binding"/>
    <property type="evidence" value="ECO:0007669"/>
    <property type="project" value="InterPro"/>
</dbReference>
<dbReference type="OrthoDB" id="5792673at2759"/>
<evidence type="ECO:0000256" key="2">
    <source>
        <dbReference type="ARBA" id="ARBA00022691"/>
    </source>
</evidence>
<dbReference type="SUPFAM" id="SSF82199">
    <property type="entry name" value="SET domain"/>
    <property type="match status" value="1"/>
</dbReference>
<evidence type="ECO:0000256" key="4">
    <source>
        <dbReference type="PROSITE-ProRule" id="PRU00023"/>
    </source>
</evidence>
<dbReference type="PROSITE" id="PS50297">
    <property type="entry name" value="ANK_REP_REGION"/>
    <property type="match status" value="2"/>
</dbReference>
<dbReference type="GO" id="GO:0005634">
    <property type="term" value="C:nucleus"/>
    <property type="evidence" value="ECO:0007669"/>
    <property type="project" value="InterPro"/>
</dbReference>
<feature type="non-terminal residue" evidence="6">
    <location>
        <position position="1"/>
    </location>
</feature>
<dbReference type="GO" id="GO:0000122">
    <property type="term" value="P:negative regulation of transcription by RNA polymerase II"/>
    <property type="evidence" value="ECO:0007669"/>
    <property type="project" value="TreeGrafter"/>
</dbReference>
<feature type="domain" description="Pre-SET" evidence="5">
    <location>
        <begin position="142"/>
        <end position="229"/>
    </location>
</feature>
<dbReference type="GO" id="GO:0032259">
    <property type="term" value="P:methylation"/>
    <property type="evidence" value="ECO:0007669"/>
    <property type="project" value="UniProtKB-KW"/>
</dbReference>
<evidence type="ECO:0000256" key="3">
    <source>
        <dbReference type="ARBA" id="ARBA00022853"/>
    </source>
</evidence>
<dbReference type="InterPro" id="IPR002110">
    <property type="entry name" value="Ankyrin_rpt"/>
</dbReference>
<keyword evidence="7" id="KW-1185">Reference proteome</keyword>
<dbReference type="GO" id="GO:0046974">
    <property type="term" value="F:histone H3K9 methyltransferase activity"/>
    <property type="evidence" value="ECO:0007669"/>
    <property type="project" value="TreeGrafter"/>
</dbReference>
<evidence type="ECO:0000313" key="7">
    <source>
        <dbReference type="Proteomes" id="UP000242450"/>
    </source>
</evidence>
<protein>
    <submittedName>
        <fullName evidence="6">EHMT1</fullName>
    </submittedName>
</protein>
<dbReference type="PANTHER" id="PTHR46307:SF2">
    <property type="entry name" value="HISTONE-LYSINE N-METHYLTRANSFERASE EHMT1"/>
    <property type="match status" value="1"/>
</dbReference>
<reference evidence="6 7" key="1">
    <citation type="journal article" date="2018" name="Mol. Genet. Genomics">
        <title>The red deer Cervus elaphus genome CerEla1.0: sequencing, annotating, genes, and chromosomes.</title>
        <authorList>
            <person name="Bana N.A."/>
            <person name="Nyiri A."/>
            <person name="Nagy J."/>
            <person name="Frank K."/>
            <person name="Nagy T."/>
            <person name="Steger V."/>
            <person name="Schiller M."/>
            <person name="Lakatos P."/>
            <person name="Sugar L."/>
            <person name="Horn P."/>
            <person name="Barta E."/>
            <person name="Orosz L."/>
        </authorList>
    </citation>
    <scope>NUCLEOTIDE SEQUENCE [LARGE SCALE GENOMIC DNA]</scope>
    <source>
        <strain evidence="6">Hungarian</strain>
    </source>
</reference>
<keyword evidence="1" id="KW-0808">Transferase</keyword>
<dbReference type="SMART" id="SM00248">
    <property type="entry name" value="ANK"/>
    <property type="match status" value="4"/>
</dbReference>
<feature type="repeat" description="ANK" evidence="4">
    <location>
        <begin position="3"/>
        <end position="35"/>
    </location>
</feature>
<dbReference type="Proteomes" id="UP000242450">
    <property type="component" value="Chromosome 11"/>
</dbReference>
<gene>
    <name evidence="6" type="ORF">Celaphus_00005055</name>
</gene>
<dbReference type="SMART" id="SM00468">
    <property type="entry name" value="PreSET"/>
    <property type="match status" value="1"/>
</dbReference>
<dbReference type="PROSITE" id="PS50088">
    <property type="entry name" value="ANK_REPEAT"/>
    <property type="match status" value="2"/>
</dbReference>
<keyword evidence="4" id="KW-0040">ANK repeat</keyword>
<dbReference type="EMBL" id="MKHE01000011">
    <property type="protein sequence ID" value="OWK10589.1"/>
    <property type="molecule type" value="Genomic_DNA"/>
</dbReference>
<evidence type="ECO:0000313" key="6">
    <source>
        <dbReference type="EMBL" id="OWK10589.1"/>
    </source>
</evidence>
<accession>A0A212CX70</accession>
<dbReference type="AlphaFoldDB" id="A0A212CX70"/>
<keyword evidence="1" id="KW-0489">Methyltransferase</keyword>
<dbReference type="InterPro" id="IPR036770">
    <property type="entry name" value="Ankyrin_rpt-contain_sf"/>
</dbReference>
<dbReference type="GO" id="GO:0002039">
    <property type="term" value="F:p53 binding"/>
    <property type="evidence" value="ECO:0007669"/>
    <property type="project" value="InterPro"/>
</dbReference>